<proteinExistence type="predicted"/>
<dbReference type="PANTHER" id="PTHR46060">
    <property type="entry name" value="MARINER MOS1 TRANSPOSASE-LIKE PROTEIN"/>
    <property type="match status" value="1"/>
</dbReference>
<protein>
    <recommendedName>
        <fullName evidence="4">Mariner Mos1 transposase</fullName>
    </recommendedName>
</protein>
<feature type="region of interest" description="Disordered" evidence="1">
    <location>
        <begin position="87"/>
        <end position="108"/>
    </location>
</feature>
<dbReference type="Proteomes" id="UP001235939">
    <property type="component" value="Chromosome 12"/>
</dbReference>
<organism evidence="2 3">
    <name type="scientific">Cordylochernes scorpioides</name>
    <dbReference type="NCBI Taxonomy" id="51811"/>
    <lineage>
        <taxon>Eukaryota</taxon>
        <taxon>Metazoa</taxon>
        <taxon>Ecdysozoa</taxon>
        <taxon>Arthropoda</taxon>
        <taxon>Chelicerata</taxon>
        <taxon>Arachnida</taxon>
        <taxon>Pseudoscorpiones</taxon>
        <taxon>Cheliferoidea</taxon>
        <taxon>Chernetidae</taxon>
        <taxon>Cordylochernes</taxon>
    </lineage>
</organism>
<evidence type="ECO:0000256" key="1">
    <source>
        <dbReference type="SAM" id="MobiDB-lite"/>
    </source>
</evidence>
<dbReference type="InterPro" id="IPR036388">
    <property type="entry name" value="WH-like_DNA-bd_sf"/>
</dbReference>
<dbReference type="EMBL" id="CP092874">
    <property type="protein sequence ID" value="UYV75336.1"/>
    <property type="molecule type" value="Genomic_DNA"/>
</dbReference>
<name>A0ABY6L2H2_9ARAC</name>
<evidence type="ECO:0000313" key="2">
    <source>
        <dbReference type="EMBL" id="UYV75336.1"/>
    </source>
</evidence>
<evidence type="ECO:0000313" key="3">
    <source>
        <dbReference type="Proteomes" id="UP001235939"/>
    </source>
</evidence>
<feature type="compositionally biased region" description="Low complexity" evidence="1">
    <location>
        <begin position="89"/>
        <end position="102"/>
    </location>
</feature>
<reference evidence="2 3" key="1">
    <citation type="submission" date="2022-01" db="EMBL/GenBank/DDBJ databases">
        <title>A chromosomal length assembly of Cordylochernes scorpioides.</title>
        <authorList>
            <person name="Zeh D."/>
            <person name="Zeh J."/>
        </authorList>
    </citation>
    <scope>NUCLEOTIDE SEQUENCE [LARGE SCALE GENOMIC DNA]</scope>
    <source>
        <strain evidence="2">IN4F17</strain>
        <tissue evidence="2">Whole Body</tissue>
    </source>
</reference>
<accession>A0ABY6L2H2</accession>
<evidence type="ECO:0008006" key="4">
    <source>
        <dbReference type="Google" id="ProtNLM"/>
    </source>
</evidence>
<sequence length="363" mass="40928">MGSHSPLMINPRILDLPDTLVTCSTSAAKWPGIALPPLPPVGSATCRWFTGLGLRHGLDDDALDILTSTKTHIYRYFLGVELRSEDLNGPAASPSGTPSSRGTLRRRAAHEQLQWIQRAAHPPTWGLSLHLGEYLARGGSKESGDICGKEKTRRLASRRVIDPTRRCQERLTSERPTRRCSPGWTCTNCGDHTLLQRARTGTKLHFTHEQWTASATASVNLTTHARTSRLWPLTRFSSLLQYEEKKLLRVIVVYDDHALVDRTCQKWFARFKSSNFDLEDDERPGALLKLDEDATQTQKELAKTLGVTQPAILLRLKEIGMIRGFGNWVPCELKPRDVECRFYVKNCSNVQKNNKERGFCIEL</sequence>
<gene>
    <name evidence="2" type="ORF">LAZ67_12003579</name>
</gene>
<dbReference type="InterPro" id="IPR052709">
    <property type="entry name" value="Transposase-MT_Hybrid"/>
</dbReference>
<dbReference type="PANTHER" id="PTHR46060:SF2">
    <property type="entry name" value="HISTONE-LYSINE N-METHYLTRANSFERASE SETMAR"/>
    <property type="match status" value="1"/>
</dbReference>
<dbReference type="Gene3D" id="1.10.10.10">
    <property type="entry name" value="Winged helix-like DNA-binding domain superfamily/Winged helix DNA-binding domain"/>
    <property type="match status" value="1"/>
</dbReference>
<keyword evidence="3" id="KW-1185">Reference proteome</keyword>